<dbReference type="InterPro" id="IPR050989">
    <property type="entry name" value="Rap1_Ran_GAP"/>
</dbReference>
<sequence>MLMEIGDWEASTWLQIIFVHLFQCCYTYAISEITTNLYTLPKMLNSFRRRRPKARLSGTNGTTTTDGTTVSDLKGEHHPNVHKLQSLQKHDNNRQHYHGKHSIHRQENTSQMDSPPAIPPRKPVEKKNSSCSMYSTSNNSLIWQQNSSVQNDNETSLKITNKEISTSLMDLLGNAIESLNNGINRDTKTLPILPVFNGENVQFSLKNGRASLSNTRISTSSSNVDKLRPTLSDDTNQQGTVLLSSKSVDSYWTEDTDSSLKISYPPYNLEIDDKAFTYRNYFSNTEHSNWYGNSELRGPVIISFKTNPQKTFIVRTKQQTYIQTISDTNSSVGLKILNKICENCDINDVDKFDPILCDGAQELLSKYDEHQVSNQHKFGVIFQREDQFTEEDMFSNETHNDLMEEFLNILGNRIKLKDFHGYRGGLDIKTDQTGIESIHEVYNNHEIMFHISTFLPYSKLDRQQLERKRHIGNDLVTIVFQESEEILFEPECITSQFLHVYLIITPIDDNKYKVTIKGRDGVPLFGPSLPESSVFERDNNFKQWLLAKLINGELACYKTNSFQKLQERTKANLLENLYRTLHDMNQLCMEYLLTNSQYKFEQEQQQQQHQQQHLQVQSSSLQKTSDTRENGLLGSVRRRLYPKIRIQTSSADTKQTIVSATSSINGDIDLTRSKTRSMTMDLKRSISRESVITNNPNTNNTSLKNAFLFKNNNSRDKNSTPNTPTSRFLLPENDLASIRLSPSCLSSPFEDNGHHFNLFDNELSPNNSPPASYNSSLFKFKTNGNESISYENGNNTNRDSSYLLSSSTSKVSMDEFQTQSKEELIKSLINMQQFHNTRLAELDQRHRREIKRLEMQLTQENSIQITDSP</sequence>
<dbReference type="PROSITE" id="PS50085">
    <property type="entry name" value="RAPGAP"/>
    <property type="match status" value="1"/>
</dbReference>
<dbReference type="OrthoDB" id="2499658at2759"/>
<dbReference type="GO" id="GO:0005737">
    <property type="term" value="C:cytoplasm"/>
    <property type="evidence" value="ECO:0007669"/>
    <property type="project" value="TreeGrafter"/>
</dbReference>
<dbReference type="EMBL" id="CAJOBC010000397">
    <property type="protein sequence ID" value="CAF3581304.1"/>
    <property type="molecule type" value="Genomic_DNA"/>
</dbReference>
<proteinExistence type="predicted"/>
<dbReference type="EMBL" id="CAJOBA010000035">
    <property type="protein sequence ID" value="CAF3497016.1"/>
    <property type="molecule type" value="Genomic_DNA"/>
</dbReference>
<dbReference type="GO" id="GO:0051056">
    <property type="term" value="P:regulation of small GTPase mediated signal transduction"/>
    <property type="evidence" value="ECO:0007669"/>
    <property type="project" value="InterPro"/>
</dbReference>
<name>A0A813SMN0_9BILA</name>
<dbReference type="Pfam" id="PF02145">
    <property type="entry name" value="Rap_GAP"/>
    <property type="match status" value="1"/>
</dbReference>
<evidence type="ECO:0000256" key="1">
    <source>
        <dbReference type="ARBA" id="ARBA00022468"/>
    </source>
</evidence>
<organism evidence="5 8">
    <name type="scientific">Didymodactylos carnosus</name>
    <dbReference type="NCBI Taxonomy" id="1234261"/>
    <lineage>
        <taxon>Eukaryota</taxon>
        <taxon>Metazoa</taxon>
        <taxon>Spiralia</taxon>
        <taxon>Gnathifera</taxon>
        <taxon>Rotifera</taxon>
        <taxon>Eurotatoria</taxon>
        <taxon>Bdelloidea</taxon>
        <taxon>Philodinida</taxon>
        <taxon>Philodinidae</taxon>
        <taxon>Didymodactylos</taxon>
    </lineage>
</organism>
<comment type="caution">
    <text evidence="5">The sequence shown here is derived from an EMBL/GenBank/DDBJ whole genome shotgun (WGS) entry which is preliminary data.</text>
</comment>
<evidence type="ECO:0000313" key="6">
    <source>
        <dbReference type="EMBL" id="CAF3497016.1"/>
    </source>
</evidence>
<evidence type="ECO:0000313" key="5">
    <source>
        <dbReference type="EMBL" id="CAF0796627.1"/>
    </source>
</evidence>
<feature type="region of interest" description="Disordered" evidence="2">
    <location>
        <begin position="215"/>
        <end position="238"/>
    </location>
</feature>
<feature type="compositionally biased region" description="Low complexity" evidence="2">
    <location>
        <begin position="604"/>
        <end position="622"/>
    </location>
</feature>
<dbReference type="FunFam" id="3.40.50.11210:FF:000001">
    <property type="entry name" value="Ral GTPase-activating protein subunit alpha-1 isoform 1"/>
    <property type="match status" value="1"/>
</dbReference>
<feature type="compositionally biased region" description="Low complexity" evidence="2">
    <location>
        <begin position="58"/>
        <end position="69"/>
    </location>
</feature>
<reference evidence="5" key="1">
    <citation type="submission" date="2021-02" db="EMBL/GenBank/DDBJ databases">
        <authorList>
            <person name="Nowell W R."/>
        </authorList>
    </citation>
    <scope>NUCLEOTIDE SEQUENCE</scope>
</reference>
<gene>
    <name evidence="5" type="ORF">GPM918_LOCUS3288</name>
    <name evidence="4" type="ORF">OVA965_LOCUS299</name>
    <name evidence="7" type="ORF">SRO942_LOCUS3288</name>
    <name evidence="6" type="ORF">TMI583_LOCUS299</name>
</gene>
<dbReference type="InterPro" id="IPR035974">
    <property type="entry name" value="Rap/Ran-GAP_sf"/>
</dbReference>
<dbReference type="EMBL" id="CAJNOQ010000397">
    <property type="protein sequence ID" value="CAF0796627.1"/>
    <property type="molecule type" value="Genomic_DNA"/>
</dbReference>
<evidence type="ECO:0000259" key="3">
    <source>
        <dbReference type="PROSITE" id="PS50085"/>
    </source>
</evidence>
<dbReference type="PANTHER" id="PTHR15711:SF32">
    <property type="entry name" value="RAP GTPASE ACTIVATING PROTEIN 1, ISOFORM H"/>
    <property type="match status" value="1"/>
</dbReference>
<evidence type="ECO:0000313" key="7">
    <source>
        <dbReference type="EMBL" id="CAF3581304.1"/>
    </source>
</evidence>
<evidence type="ECO:0000256" key="2">
    <source>
        <dbReference type="SAM" id="MobiDB-lite"/>
    </source>
</evidence>
<keyword evidence="8" id="KW-1185">Reference proteome</keyword>
<dbReference type="EMBL" id="CAJNOK010000035">
    <property type="protein sequence ID" value="CAF0724252.1"/>
    <property type="molecule type" value="Genomic_DNA"/>
</dbReference>
<evidence type="ECO:0000313" key="4">
    <source>
        <dbReference type="EMBL" id="CAF0724252.1"/>
    </source>
</evidence>
<feature type="domain" description="Rap-GAP" evidence="3">
    <location>
        <begin position="364"/>
        <end position="577"/>
    </location>
</feature>
<feature type="region of interest" description="Disordered" evidence="2">
    <location>
        <begin position="90"/>
        <end position="131"/>
    </location>
</feature>
<feature type="region of interest" description="Disordered" evidence="2">
    <location>
        <begin position="50"/>
        <end position="76"/>
    </location>
</feature>
<dbReference type="Proteomes" id="UP000681722">
    <property type="component" value="Unassembled WGS sequence"/>
</dbReference>
<dbReference type="SUPFAM" id="SSF111347">
    <property type="entry name" value="Rap/Ran-GAP"/>
    <property type="match status" value="1"/>
</dbReference>
<feature type="region of interest" description="Disordered" evidence="2">
    <location>
        <begin position="604"/>
        <end position="632"/>
    </location>
</feature>
<dbReference type="Proteomes" id="UP000682733">
    <property type="component" value="Unassembled WGS sequence"/>
</dbReference>
<dbReference type="GO" id="GO:0005096">
    <property type="term" value="F:GTPase activator activity"/>
    <property type="evidence" value="ECO:0007669"/>
    <property type="project" value="UniProtKB-KW"/>
</dbReference>
<dbReference type="PANTHER" id="PTHR15711">
    <property type="entry name" value="RAP GTPASE-ACTIVATING PROTEIN"/>
    <property type="match status" value="1"/>
</dbReference>
<dbReference type="Pfam" id="PF21022">
    <property type="entry name" value="Rap-GAP_dimer"/>
    <property type="match status" value="1"/>
</dbReference>
<dbReference type="InterPro" id="IPR000331">
    <property type="entry name" value="Rap/Ran_GAP_dom"/>
</dbReference>
<protein>
    <recommendedName>
        <fullName evidence="3">Rap-GAP domain-containing protein</fullName>
    </recommendedName>
</protein>
<dbReference type="Proteomes" id="UP000677228">
    <property type="component" value="Unassembled WGS sequence"/>
</dbReference>
<dbReference type="Proteomes" id="UP000663829">
    <property type="component" value="Unassembled WGS sequence"/>
</dbReference>
<keyword evidence="1" id="KW-0343">GTPase activation</keyword>
<dbReference type="AlphaFoldDB" id="A0A813SMN0"/>
<evidence type="ECO:0000313" key="8">
    <source>
        <dbReference type="Proteomes" id="UP000663829"/>
    </source>
</evidence>
<accession>A0A813SMN0</accession>
<dbReference type="Gene3D" id="6.10.140.210">
    <property type="match status" value="1"/>
</dbReference>
<dbReference type="Gene3D" id="3.40.50.11210">
    <property type="entry name" value="Rap/Ran-GAP"/>
    <property type="match status" value="1"/>
</dbReference>